<comment type="subcellular location">
    <subcellularLocation>
        <location evidence="1">Membrane</location>
        <topology evidence="1">Multi-pass membrane protein</topology>
    </subcellularLocation>
</comment>
<dbReference type="EMBL" id="JAGTIS010000014">
    <property type="protein sequence ID" value="MBT8768672.1"/>
    <property type="molecule type" value="Genomic_DNA"/>
</dbReference>
<feature type="transmembrane region" description="Helical" evidence="5">
    <location>
        <begin position="344"/>
        <end position="363"/>
    </location>
</feature>
<organism evidence="7 8">
    <name type="scientific">Metapseudomonas boanensis</name>
    <dbReference type="NCBI Taxonomy" id="2822138"/>
    <lineage>
        <taxon>Bacteria</taxon>
        <taxon>Pseudomonadati</taxon>
        <taxon>Pseudomonadota</taxon>
        <taxon>Gammaproteobacteria</taxon>
        <taxon>Pseudomonadales</taxon>
        <taxon>Pseudomonadaceae</taxon>
        <taxon>Metapseudomonas</taxon>
    </lineage>
</organism>
<name>A0ABS5XLW6_9GAMM</name>
<dbReference type="CDD" id="cd17365">
    <property type="entry name" value="MFS_PcaK_like"/>
    <property type="match status" value="1"/>
</dbReference>
<comment type="caution">
    <text evidence="7">The sequence shown here is derived from an EMBL/GenBank/DDBJ whole genome shotgun (WGS) entry which is preliminary data.</text>
</comment>
<dbReference type="PANTHER" id="PTHR23508">
    <property type="entry name" value="CARBOXYLIC ACID TRANSPORTER PROTEIN HOMOLOG"/>
    <property type="match status" value="1"/>
</dbReference>
<dbReference type="RefSeq" id="WP_215379361.1">
    <property type="nucleotide sequence ID" value="NZ_JAGTIS010000014.1"/>
</dbReference>
<evidence type="ECO:0000313" key="7">
    <source>
        <dbReference type="EMBL" id="MBT8768672.1"/>
    </source>
</evidence>
<feature type="domain" description="Major facilitator superfamily (MFS) profile" evidence="6">
    <location>
        <begin position="15"/>
        <end position="399"/>
    </location>
</feature>
<dbReference type="PANTHER" id="PTHR23508:SF10">
    <property type="entry name" value="CARBOXYLIC ACID TRANSPORTER PROTEIN HOMOLOG"/>
    <property type="match status" value="1"/>
</dbReference>
<dbReference type="SUPFAM" id="SSF103473">
    <property type="entry name" value="MFS general substrate transporter"/>
    <property type="match status" value="1"/>
</dbReference>
<dbReference type="PROSITE" id="PS00216">
    <property type="entry name" value="SUGAR_TRANSPORT_1"/>
    <property type="match status" value="1"/>
</dbReference>
<accession>A0ABS5XLW6</accession>
<keyword evidence="8" id="KW-1185">Reference proteome</keyword>
<keyword evidence="3 5" id="KW-1133">Transmembrane helix</keyword>
<feature type="transmembrane region" description="Helical" evidence="5">
    <location>
        <begin position="284"/>
        <end position="304"/>
    </location>
</feature>
<dbReference type="PROSITE" id="PS50850">
    <property type="entry name" value="MFS"/>
    <property type="match status" value="1"/>
</dbReference>
<dbReference type="InterPro" id="IPR036259">
    <property type="entry name" value="MFS_trans_sf"/>
</dbReference>
<evidence type="ECO:0000313" key="8">
    <source>
        <dbReference type="Proteomes" id="UP001519667"/>
    </source>
</evidence>
<dbReference type="PROSITE" id="PS00217">
    <property type="entry name" value="SUGAR_TRANSPORT_2"/>
    <property type="match status" value="1"/>
</dbReference>
<feature type="transmembrane region" description="Helical" evidence="5">
    <location>
        <begin position="168"/>
        <end position="188"/>
    </location>
</feature>
<evidence type="ECO:0000256" key="3">
    <source>
        <dbReference type="ARBA" id="ARBA00022989"/>
    </source>
</evidence>
<protein>
    <submittedName>
        <fullName evidence="7">3-(3-hydroxy-phenyl)propionate transporter MhpT</fullName>
    </submittedName>
</protein>
<evidence type="ECO:0000256" key="5">
    <source>
        <dbReference type="SAM" id="Phobius"/>
    </source>
</evidence>
<keyword evidence="2 5" id="KW-0812">Transmembrane</keyword>
<dbReference type="Pfam" id="PF07690">
    <property type="entry name" value="MFS_1"/>
    <property type="match status" value="1"/>
</dbReference>
<evidence type="ECO:0000256" key="2">
    <source>
        <dbReference type="ARBA" id="ARBA00022692"/>
    </source>
</evidence>
<feature type="transmembrane region" description="Helical" evidence="5">
    <location>
        <begin position="310"/>
        <end position="332"/>
    </location>
</feature>
<evidence type="ECO:0000256" key="1">
    <source>
        <dbReference type="ARBA" id="ARBA00004141"/>
    </source>
</evidence>
<keyword evidence="4 5" id="KW-0472">Membrane</keyword>
<proteinExistence type="predicted"/>
<feature type="transmembrane region" description="Helical" evidence="5">
    <location>
        <begin position="255"/>
        <end position="277"/>
    </location>
</feature>
<feature type="transmembrane region" description="Helical" evidence="5">
    <location>
        <begin position="139"/>
        <end position="162"/>
    </location>
</feature>
<dbReference type="InterPro" id="IPR011701">
    <property type="entry name" value="MFS"/>
</dbReference>
<feature type="transmembrane region" description="Helical" evidence="5">
    <location>
        <begin position="53"/>
        <end position="73"/>
    </location>
</feature>
<dbReference type="NCBIfam" id="NF008586">
    <property type="entry name" value="PRK11551.1"/>
    <property type="match status" value="1"/>
</dbReference>
<feature type="transmembrane region" description="Helical" evidence="5">
    <location>
        <begin position="375"/>
        <end position="395"/>
    </location>
</feature>
<dbReference type="Gene3D" id="1.20.1250.20">
    <property type="entry name" value="MFS general substrate transporter like domains"/>
    <property type="match status" value="2"/>
</dbReference>
<dbReference type="InterPro" id="IPR005829">
    <property type="entry name" value="Sugar_transporter_CS"/>
</dbReference>
<sequence length="404" mass="41751">MIGISVHNSRRMITTIALCFLVALMEGLDLQAAGIAAPGMAVAFGLEKMHMGWVFSAGILGLLPGAFAGGWLADRIGRKRVLMGSVALFGLFSLATAQAWDFTSLVGARFFTGVGLGAALPNLIALTSEAAGPRLRGTAVSMMYCGVPLGAALAACIGIAVFSAGWQVVFYVGGLVPLLIVPLLGIYLPESEAFRERQCQADSAHTSIVQGLLRDGAALPTLLLWTSYFFTLMVVYMLINWLPSLLVGQGFSSPQASWVMFALQIGAAVGTLLLGALMDRLPPLAMAALIYLGMLASLAALGVSSQLESMLLAGFVAGLFATGGQSVLYALAPLFYRTEVRATGVGTAVAVGRLGAMSGPLVAGKMLALGTGTAGVMLASGPGIVVACVAVFYLLGRSRKSQHA</sequence>
<feature type="transmembrane region" description="Helical" evidence="5">
    <location>
        <begin position="80"/>
        <end position="100"/>
    </location>
</feature>
<dbReference type="InterPro" id="IPR020846">
    <property type="entry name" value="MFS_dom"/>
</dbReference>
<feature type="transmembrane region" description="Helical" evidence="5">
    <location>
        <begin position="106"/>
        <end position="127"/>
    </location>
</feature>
<evidence type="ECO:0000259" key="6">
    <source>
        <dbReference type="PROSITE" id="PS50850"/>
    </source>
</evidence>
<evidence type="ECO:0000256" key="4">
    <source>
        <dbReference type="ARBA" id="ARBA00023136"/>
    </source>
</evidence>
<reference evidence="7 8" key="1">
    <citation type="submission" date="2021-04" db="EMBL/GenBank/DDBJ databases">
        <title>Pseudomonas boanensis sp. nov., a bacterium isolated from river water used for household purposes in Boane District, Mozambique.</title>
        <authorList>
            <person name="Nicklasson M."/>
            <person name="Martin-Rodriguez A.J."/>
            <person name="Thorell K."/>
            <person name="Neves L."/>
            <person name="Mussagy A."/>
            <person name="Rydberg H.A."/>
            <person name="Hernroth B."/>
            <person name="Svensson-Stadler L."/>
            <person name="Sjoling A."/>
        </authorList>
    </citation>
    <scope>NUCLEOTIDE SEQUENCE [LARGE SCALE GENOMIC DNA]</scope>
    <source>
        <strain evidence="7 8">DB1</strain>
    </source>
</reference>
<feature type="transmembrane region" description="Helical" evidence="5">
    <location>
        <begin position="222"/>
        <end position="243"/>
    </location>
</feature>
<dbReference type="Proteomes" id="UP001519667">
    <property type="component" value="Unassembled WGS sequence"/>
</dbReference>
<gene>
    <name evidence="7" type="primary">mhpT</name>
    <name evidence="7" type="ORF">J7302_21395</name>
</gene>